<evidence type="ECO:0000313" key="2">
    <source>
        <dbReference type="EMBL" id="SPD23531.1"/>
    </source>
</evidence>
<feature type="region of interest" description="Disordered" evidence="1">
    <location>
        <begin position="1"/>
        <end position="77"/>
    </location>
</feature>
<feature type="compositionally biased region" description="Low complexity" evidence="1">
    <location>
        <begin position="1"/>
        <end position="17"/>
    </location>
</feature>
<dbReference type="AlphaFoldDB" id="A0A2N9IHY2"/>
<accession>A0A2N9IHY2</accession>
<evidence type="ECO:0000256" key="1">
    <source>
        <dbReference type="SAM" id="MobiDB-lite"/>
    </source>
</evidence>
<organism evidence="2">
    <name type="scientific">Fagus sylvatica</name>
    <name type="common">Beechnut</name>
    <dbReference type="NCBI Taxonomy" id="28930"/>
    <lineage>
        <taxon>Eukaryota</taxon>
        <taxon>Viridiplantae</taxon>
        <taxon>Streptophyta</taxon>
        <taxon>Embryophyta</taxon>
        <taxon>Tracheophyta</taxon>
        <taxon>Spermatophyta</taxon>
        <taxon>Magnoliopsida</taxon>
        <taxon>eudicotyledons</taxon>
        <taxon>Gunneridae</taxon>
        <taxon>Pentapetalae</taxon>
        <taxon>rosids</taxon>
        <taxon>fabids</taxon>
        <taxon>Fagales</taxon>
        <taxon>Fagaceae</taxon>
        <taxon>Fagus</taxon>
    </lineage>
</organism>
<gene>
    <name evidence="2" type="ORF">FSB_LOCUS51413</name>
</gene>
<name>A0A2N9IHY2_FAGSY</name>
<sequence>MVEGLKAEAGAAGGAVEADWRRSKREAGGDQNRGETERGGLVQSCKEQIRPEQAEMGRNGRNGPEYEPRWNRGVTRTGLHTGTRFSVRSGLNGTDYTTLVKTSIISRCAHGINRNFDLPQT</sequence>
<dbReference type="EMBL" id="OIVN01005668">
    <property type="protein sequence ID" value="SPD23531.1"/>
    <property type="molecule type" value="Genomic_DNA"/>
</dbReference>
<reference evidence="2" key="1">
    <citation type="submission" date="2018-02" db="EMBL/GenBank/DDBJ databases">
        <authorList>
            <person name="Cohen D.B."/>
            <person name="Kent A.D."/>
        </authorList>
    </citation>
    <scope>NUCLEOTIDE SEQUENCE</scope>
</reference>
<protein>
    <submittedName>
        <fullName evidence="2">Uncharacterized protein</fullName>
    </submittedName>
</protein>
<feature type="compositionally biased region" description="Basic and acidic residues" evidence="1">
    <location>
        <begin position="18"/>
        <end position="38"/>
    </location>
</feature>
<proteinExistence type="predicted"/>